<dbReference type="PANTHER" id="PTHR37291">
    <property type="entry name" value="5-METHYLCYTOSINE-SPECIFIC RESTRICTION ENZYME B"/>
    <property type="match status" value="1"/>
</dbReference>
<reference evidence="2" key="1">
    <citation type="submission" date="2019-09" db="EMBL/GenBank/DDBJ databases">
        <authorList>
            <person name="Hjerde E."/>
        </authorList>
    </citation>
    <scope>NUCLEOTIDE SEQUENCE</scope>
    <source>
        <strain evidence="2">06/09/160</strain>
    </source>
</reference>
<feature type="domain" description="ATPase dynein-related AAA" evidence="1">
    <location>
        <begin position="584"/>
        <end position="666"/>
    </location>
</feature>
<protein>
    <submittedName>
        <fullName evidence="2">5-methylcytosine-specific restriction enzyme B</fullName>
    </submittedName>
</protein>
<dbReference type="Pfam" id="PF07728">
    <property type="entry name" value="AAA_5"/>
    <property type="match status" value="1"/>
</dbReference>
<dbReference type="GO" id="GO:0005524">
    <property type="term" value="F:ATP binding"/>
    <property type="evidence" value="ECO:0007669"/>
    <property type="project" value="InterPro"/>
</dbReference>
<dbReference type="REBASE" id="365245">
    <property type="entry name" value="Awo160McrBC2P"/>
</dbReference>
<evidence type="ECO:0000313" key="2">
    <source>
        <dbReference type="EMBL" id="VVV06341.1"/>
    </source>
</evidence>
<organism evidence="2">
    <name type="scientific">Aliivibrio wodanis</name>
    <dbReference type="NCBI Taxonomy" id="80852"/>
    <lineage>
        <taxon>Bacteria</taxon>
        <taxon>Pseudomonadati</taxon>
        <taxon>Pseudomonadota</taxon>
        <taxon>Gammaproteobacteria</taxon>
        <taxon>Vibrionales</taxon>
        <taxon>Vibrionaceae</taxon>
        <taxon>Aliivibrio</taxon>
    </lineage>
</organism>
<dbReference type="InterPro" id="IPR011704">
    <property type="entry name" value="ATPase_dyneun-rel_AAA"/>
</dbReference>
<dbReference type="PANTHER" id="PTHR37291:SF1">
    <property type="entry name" value="TYPE IV METHYL-DIRECTED RESTRICTION ENZYME ECOKMCRB SUBUNIT"/>
    <property type="match status" value="1"/>
</dbReference>
<evidence type="ECO:0000259" key="1">
    <source>
        <dbReference type="Pfam" id="PF07728"/>
    </source>
</evidence>
<dbReference type="InterPro" id="IPR052934">
    <property type="entry name" value="Methyl-DNA_Rec/Restrict_Enz"/>
</dbReference>
<proteinExistence type="predicted"/>
<dbReference type="InterPro" id="IPR027417">
    <property type="entry name" value="P-loop_NTPase"/>
</dbReference>
<dbReference type="SUPFAM" id="SSF52540">
    <property type="entry name" value="P-loop containing nucleoside triphosphate hydrolases"/>
    <property type="match status" value="1"/>
</dbReference>
<sequence>MSVYLLTWNPKHFSTGGEGSEAGTLNYAVGENVRWSCHSQQPKIGDTVYLIKVGVEPRGIVAKGTVSKESYLTEHWSDASKQKHYIDFKLEGLRSNCEQGLLPMMLLQGAMPDQKWSPQTSGIEIKQGYRETLLSLWEGGDGQHSVEQFFRWYLTNEFNPDGWYKSYVETCELANHIQNGKEIAQDDVKKLWYDSSNGIAGVGQGFMYQREFDANYEFLLGITSEILTNPTEETYQKVINDWKLVGNFERVLWGVIHRVFAAADPKKYTSVVAQSYLNDVYTCLKKQYQLQSKRSGSWLADNKVLLELTKPFMDMSVDDQTRNILLWSLYEWKATNKNDNTVENDQVRDNEANYEVNQPMINYVANPLNQILYGPPGTGKTYHTIEAAVKAAEPEFYHRLGIDSVHGTNPEQREKLQTKFKELSDSKRIRFVTFHQSYGYEEFVEGLSATSIDGQISYEVKSGILKDICEQASRGVEQSNDPLEIAIESLKSELEEGASLSLNTQRGKKFDVQYHGNTTFRAFPHETAHEDLGNGYPVSIDSVRKLYSGADAKAFYNPSYVKAILNHLITKYKLSQDPVAQPDRFKNFVLVIDEINRGNISKIFGELITLVEDSKRSGVGQTESIEIVLPHSGEKFSVPNNLYLIGTMNTADRSLAMMDTALRRRFDFVEMMPKPELLRGTVVKGIDLEQLLSVLNQRIEILYDREHTLGHAFFIPVKTLVDAGEQGKAFNALVSVFKNKIIPLLEEYFFEDWDKIRLVLADNQKEETLQFVSEKLLNNSKLSALFGNKHGLNQYGETQKQYILKNKSDDVWQNAQAYKDIYATSDKQGE</sequence>
<dbReference type="AlphaFoldDB" id="A0A5Q4ZXU4"/>
<dbReference type="EMBL" id="LR721751">
    <property type="protein sequence ID" value="VVV06341.1"/>
    <property type="molecule type" value="Genomic_DNA"/>
</dbReference>
<dbReference type="Gene3D" id="3.40.50.300">
    <property type="entry name" value="P-loop containing nucleotide triphosphate hydrolases"/>
    <property type="match status" value="1"/>
</dbReference>
<name>A0A5Q4ZXU4_9GAMM</name>
<gene>
    <name evidence="2" type="primary">mcrB_2</name>
    <name evidence="2" type="ORF">AW0309160_03831</name>
</gene>
<dbReference type="GO" id="GO:0016887">
    <property type="term" value="F:ATP hydrolysis activity"/>
    <property type="evidence" value="ECO:0007669"/>
    <property type="project" value="InterPro"/>
</dbReference>
<accession>A0A5Q4ZXU4</accession>